<evidence type="ECO:0000313" key="1">
    <source>
        <dbReference type="EMBL" id="SPT70100.1"/>
    </source>
</evidence>
<organism evidence="1 2">
    <name type="scientific">Anaerobiospirillum thomasii</name>
    <dbReference type="NCBI Taxonomy" id="179995"/>
    <lineage>
        <taxon>Bacteria</taxon>
        <taxon>Pseudomonadati</taxon>
        <taxon>Pseudomonadota</taxon>
        <taxon>Gammaproteobacteria</taxon>
        <taxon>Aeromonadales</taxon>
        <taxon>Succinivibrionaceae</taxon>
        <taxon>Anaerobiospirillum</taxon>
    </lineage>
</organism>
<dbReference type="OrthoDB" id="1955632at2"/>
<protein>
    <recommendedName>
        <fullName evidence="3">Bacteriophage lambda head decoration protein D</fullName>
    </recommendedName>
</protein>
<keyword evidence="2" id="KW-1185">Reference proteome</keyword>
<dbReference type="RefSeq" id="WP_113744214.1">
    <property type="nucleotide sequence ID" value="NZ_UAPU01000005.1"/>
</dbReference>
<name>A0A2X0VGN4_9GAMM</name>
<gene>
    <name evidence="1" type="ORF">NCTC13093_01505</name>
</gene>
<reference evidence="1 2" key="1">
    <citation type="submission" date="2018-06" db="EMBL/GenBank/DDBJ databases">
        <authorList>
            <consortium name="Pathogen Informatics"/>
            <person name="Doyle S."/>
        </authorList>
    </citation>
    <scope>NUCLEOTIDE SEQUENCE [LARGE SCALE GENOMIC DNA]</scope>
    <source>
        <strain evidence="1 2">NCTC13093</strain>
    </source>
</reference>
<dbReference type="AlphaFoldDB" id="A0A2X0VGN4"/>
<sequence>MAELSRDLGNVEYDKLLAGPRDWVKYTHNEVAQGENKLKRGCLVTYDAATKTVKACKLKADVVYGILAEDVDATSSKVYARIYLSGAFNEEALSMGTPGDSGKVADFYLSARNVGIIFNKPTK</sequence>
<proteinExistence type="predicted"/>
<dbReference type="EMBL" id="UAPV01000001">
    <property type="protein sequence ID" value="SPT70100.1"/>
    <property type="molecule type" value="Genomic_DNA"/>
</dbReference>
<dbReference type="Proteomes" id="UP000250086">
    <property type="component" value="Unassembled WGS sequence"/>
</dbReference>
<evidence type="ECO:0000313" key="2">
    <source>
        <dbReference type="Proteomes" id="UP000250086"/>
    </source>
</evidence>
<evidence type="ECO:0008006" key="3">
    <source>
        <dbReference type="Google" id="ProtNLM"/>
    </source>
</evidence>
<accession>A0A2X0VGN4</accession>